<feature type="compositionally biased region" description="Acidic residues" evidence="1">
    <location>
        <begin position="70"/>
        <end position="88"/>
    </location>
</feature>
<keyword evidence="2" id="KW-1185">Reference proteome</keyword>
<dbReference type="Proteomes" id="UP000887577">
    <property type="component" value="Unplaced"/>
</dbReference>
<name>A0A914Y759_9BILA</name>
<accession>A0A914Y759</accession>
<proteinExistence type="predicted"/>
<evidence type="ECO:0000256" key="1">
    <source>
        <dbReference type="SAM" id="MobiDB-lite"/>
    </source>
</evidence>
<evidence type="ECO:0000313" key="2">
    <source>
        <dbReference type="Proteomes" id="UP000887577"/>
    </source>
</evidence>
<organism evidence="2 3">
    <name type="scientific">Panagrolaimus superbus</name>
    <dbReference type="NCBI Taxonomy" id="310955"/>
    <lineage>
        <taxon>Eukaryota</taxon>
        <taxon>Metazoa</taxon>
        <taxon>Ecdysozoa</taxon>
        <taxon>Nematoda</taxon>
        <taxon>Chromadorea</taxon>
        <taxon>Rhabditida</taxon>
        <taxon>Tylenchina</taxon>
        <taxon>Panagrolaimomorpha</taxon>
        <taxon>Panagrolaimoidea</taxon>
        <taxon>Panagrolaimidae</taxon>
        <taxon>Panagrolaimus</taxon>
    </lineage>
</organism>
<protein>
    <submittedName>
        <fullName evidence="3">Uncharacterized protein</fullName>
    </submittedName>
</protein>
<feature type="region of interest" description="Disordered" evidence="1">
    <location>
        <begin position="1"/>
        <end position="103"/>
    </location>
</feature>
<dbReference type="AlphaFoldDB" id="A0A914Y759"/>
<evidence type="ECO:0000313" key="3">
    <source>
        <dbReference type="WBParaSite" id="PSU_v2.g15289.t1"/>
    </source>
</evidence>
<reference evidence="3" key="1">
    <citation type="submission" date="2022-11" db="UniProtKB">
        <authorList>
            <consortium name="WormBaseParasite"/>
        </authorList>
    </citation>
    <scope>IDENTIFICATION</scope>
</reference>
<dbReference type="WBParaSite" id="PSU_v2.g15289.t1">
    <property type="protein sequence ID" value="PSU_v2.g15289.t1"/>
    <property type="gene ID" value="PSU_v2.g15289"/>
</dbReference>
<sequence>MFMDDEEKDFVKPQKAINALEFPGKPPIIANLKEGNPETNQSKTKQRKEIDSLFDLDEDPEKPAEKYGDDIDISDDDGNDDDEDENETEGTYNSSKGVPHSLPMNINFGIDQLNRRRGPIEKEPKSVKASIPTGSIYENMQILSRSIQSADYRNRFVGTKPDDASDTVGYSQSYQTHGYTRPRTIFCQQPAQRVNISEETLEESSAASLETPK</sequence>